<evidence type="ECO:0000259" key="2">
    <source>
        <dbReference type="Pfam" id="PF12671"/>
    </source>
</evidence>
<reference evidence="3" key="1">
    <citation type="submission" date="2024-07" db="EMBL/GenBank/DDBJ databases">
        <title>Complete genome sequences of cellulolytic bacteria, Kitasatospora sp. CMC57 and Streptomyces sp. CMC78, isolated from Japanese agricultural soil.</title>
        <authorList>
            <person name="Hashimoto T."/>
            <person name="Ito M."/>
            <person name="Iwamoto M."/>
            <person name="Fukahori D."/>
            <person name="Shoda T."/>
            <person name="Sakoda M."/>
            <person name="Morohoshi T."/>
            <person name="Mitsuboshi M."/>
            <person name="Nishizawa T."/>
        </authorList>
    </citation>
    <scope>NUCLEOTIDE SEQUENCE</scope>
    <source>
        <strain evidence="3">CMC57</strain>
    </source>
</reference>
<name>A0AB33K218_9ACTN</name>
<dbReference type="AlphaFoldDB" id="A0AB33K218"/>
<organism evidence="3">
    <name type="scientific">Kitasatospora sp. CMC57</name>
    <dbReference type="NCBI Taxonomy" id="3231513"/>
    <lineage>
        <taxon>Bacteria</taxon>
        <taxon>Bacillati</taxon>
        <taxon>Actinomycetota</taxon>
        <taxon>Actinomycetes</taxon>
        <taxon>Kitasatosporales</taxon>
        <taxon>Streptomycetaceae</taxon>
        <taxon>Kitasatospora</taxon>
    </lineage>
</organism>
<proteinExistence type="predicted"/>
<sequence length="419" mass="46338">MITFADLRNARPAQWQTAAEDWLSLSKHALQAAEDVRGQGSRPLAENWTDAVGQQAAADLKDIADRLEAGADLMRGVTMVLDGLASAMEYAQRTLNHALELAELHHITVDQDGNTSTQGDGVTTEKLVHLNDVSDLIKEALRQAREADALAEPQLRTLMGETYESDPAKALDDAQTAASHTQMEILSRSIPDGTDPQVVRDWWAGLTPQQQHELMRAEPVRIANLNGIPTDVELDLRGRDGKYDRVRQVQWALDHWDDTSIDKLDNNCTNFASESLRQGGVKEKPDTGWGPGWSDDSWGRDDDADSGWLDERTDWSKSWGAAENLQNFILQNGGYEVPASQAMPGDLVFYEQSGDNEHIEKGNTHHAAVVTAVTPDGDVKYTQHTTSRQNVSLDGRLPATEKAEGEQKIRIVRVSPGWY</sequence>
<protein>
    <recommendedName>
        <fullName evidence="2">Putative amidase domain-containing protein</fullName>
    </recommendedName>
</protein>
<evidence type="ECO:0000313" key="3">
    <source>
        <dbReference type="EMBL" id="BFP47786.1"/>
    </source>
</evidence>
<dbReference type="RefSeq" id="WP_407990077.1">
    <property type="nucleotide sequence ID" value="NZ_AP035881.2"/>
</dbReference>
<accession>A0AB33K218</accession>
<dbReference type="InterPro" id="IPR024301">
    <property type="entry name" value="Amidase_6"/>
</dbReference>
<feature type="domain" description="Putative amidase" evidence="2">
    <location>
        <begin position="242"/>
        <end position="398"/>
    </location>
</feature>
<dbReference type="PANTHER" id="PTHR40032:SF1">
    <property type="entry name" value="EXPORTED PROTEIN"/>
    <property type="match status" value="1"/>
</dbReference>
<feature type="region of interest" description="Disordered" evidence="1">
    <location>
        <begin position="276"/>
        <end position="305"/>
    </location>
</feature>
<dbReference type="Pfam" id="PF12671">
    <property type="entry name" value="Amidase_6"/>
    <property type="match status" value="1"/>
</dbReference>
<dbReference type="EMBL" id="AP035881">
    <property type="protein sequence ID" value="BFP47786.1"/>
    <property type="molecule type" value="Genomic_DNA"/>
</dbReference>
<dbReference type="PANTHER" id="PTHR40032">
    <property type="entry name" value="EXPORTED PROTEIN-RELATED"/>
    <property type="match status" value="1"/>
</dbReference>
<gene>
    <name evidence="3" type="ORF">KCMC57_41540</name>
</gene>
<evidence type="ECO:0000256" key="1">
    <source>
        <dbReference type="SAM" id="MobiDB-lite"/>
    </source>
</evidence>